<evidence type="ECO:0000256" key="1">
    <source>
        <dbReference type="SAM" id="MobiDB-lite"/>
    </source>
</evidence>
<proteinExistence type="predicted"/>
<protein>
    <submittedName>
        <fullName evidence="2">Uncharacterized protein</fullName>
    </submittedName>
</protein>
<dbReference type="EMBL" id="BARU01041933">
    <property type="protein sequence ID" value="GAH79387.1"/>
    <property type="molecule type" value="Genomic_DNA"/>
</dbReference>
<organism evidence="2">
    <name type="scientific">marine sediment metagenome</name>
    <dbReference type="NCBI Taxonomy" id="412755"/>
    <lineage>
        <taxon>unclassified sequences</taxon>
        <taxon>metagenomes</taxon>
        <taxon>ecological metagenomes</taxon>
    </lineage>
</organism>
<gene>
    <name evidence="2" type="ORF">S03H2_64535</name>
</gene>
<comment type="caution">
    <text evidence="2">The sequence shown here is derived from an EMBL/GenBank/DDBJ whole genome shotgun (WGS) entry which is preliminary data.</text>
</comment>
<sequence>QDDVRYDAAVEYLSDLVNILAFLNENPYFVILLNKADSDIVNDPDFQIKVEYLTDKISTVFITSEKSWNFDITPTSIYNFYSNEPEIAKSIKNIFSKEKSELDSSTILPNIEDKLQRILDINLKLMDKVVAELSEVKRVLFRLVPSDISQSLFAVPFEKVPIEYISGNQKLEGKYKKKKKSKDVDQFKKGKKLRGAAGPPKRLKSITAPEAKERE</sequence>
<feature type="non-terminal residue" evidence="2">
    <location>
        <position position="1"/>
    </location>
</feature>
<feature type="region of interest" description="Disordered" evidence="1">
    <location>
        <begin position="175"/>
        <end position="215"/>
    </location>
</feature>
<dbReference type="AlphaFoldDB" id="X1ICG7"/>
<accession>X1ICG7</accession>
<evidence type="ECO:0000313" key="2">
    <source>
        <dbReference type="EMBL" id="GAH79387.1"/>
    </source>
</evidence>
<reference evidence="2" key="1">
    <citation type="journal article" date="2014" name="Front. Microbiol.">
        <title>High frequency of phylogenetically diverse reductive dehalogenase-homologous genes in deep subseafloor sedimentary metagenomes.</title>
        <authorList>
            <person name="Kawai M."/>
            <person name="Futagami T."/>
            <person name="Toyoda A."/>
            <person name="Takaki Y."/>
            <person name="Nishi S."/>
            <person name="Hori S."/>
            <person name="Arai W."/>
            <person name="Tsubouchi T."/>
            <person name="Morono Y."/>
            <person name="Uchiyama I."/>
            <person name="Ito T."/>
            <person name="Fujiyama A."/>
            <person name="Inagaki F."/>
            <person name="Takami H."/>
        </authorList>
    </citation>
    <scope>NUCLEOTIDE SEQUENCE</scope>
    <source>
        <strain evidence="2">Expedition CK06-06</strain>
    </source>
</reference>
<feature type="non-terminal residue" evidence="2">
    <location>
        <position position="215"/>
    </location>
</feature>
<name>X1ICG7_9ZZZZ</name>